<feature type="compositionally biased region" description="Acidic residues" evidence="10">
    <location>
        <begin position="83"/>
        <end position="92"/>
    </location>
</feature>
<comment type="similarity">
    <text evidence="2">Belongs to the TonB family.</text>
</comment>
<dbReference type="RefSeq" id="WP_369863591.1">
    <property type="nucleotide sequence ID" value="NZ_JBCLPP010000028.1"/>
</dbReference>
<evidence type="ECO:0000256" key="4">
    <source>
        <dbReference type="ARBA" id="ARBA00022475"/>
    </source>
</evidence>
<sequence>MAKDVDLSSKEWRDIVFEGKNKEFGAYELRKESDARHNKAMIVVVIIIAIAFILPLIVNTVLPKADERPEDVTEQTMVNLGEAVEDEPEPEEEQQRYEEEKPEVLPEEVLNTVKVTEIAIVDDDKVTAEDEVKDADELKETTTAFGQSDFDKGTDDRNVVREHKDEIVVEEKKPVEDNKVFTAVEQMPQFPGGDGALMKYIADHLKYPPVAMENNIQGRVVIQFVVTKTGKIGEVKVARSKDPDLDKEAVRVVKTLPDFIPGKMNGQSVNVWYTLPITFKLQGV</sequence>
<keyword evidence="8 11" id="KW-1133">Transmembrane helix</keyword>
<evidence type="ECO:0000256" key="5">
    <source>
        <dbReference type="ARBA" id="ARBA00022519"/>
    </source>
</evidence>
<accession>A0ABV4CX62</accession>
<keyword evidence="14" id="KW-1185">Reference proteome</keyword>
<dbReference type="InterPro" id="IPR037682">
    <property type="entry name" value="TonB_C"/>
</dbReference>
<dbReference type="PROSITE" id="PS52015">
    <property type="entry name" value="TONB_CTD"/>
    <property type="match status" value="1"/>
</dbReference>
<evidence type="ECO:0000313" key="13">
    <source>
        <dbReference type="EMBL" id="MEY8245978.1"/>
    </source>
</evidence>
<evidence type="ECO:0000256" key="9">
    <source>
        <dbReference type="ARBA" id="ARBA00023136"/>
    </source>
</evidence>
<comment type="subcellular location">
    <subcellularLocation>
        <location evidence="1">Cell inner membrane</location>
        <topology evidence="1">Single-pass membrane protein</topology>
        <orientation evidence="1">Periplasmic side</orientation>
    </subcellularLocation>
</comment>
<organism evidence="13 14">
    <name type="scientific">Heminiphilus faecis</name>
    <dbReference type="NCBI Taxonomy" id="2601703"/>
    <lineage>
        <taxon>Bacteria</taxon>
        <taxon>Pseudomonadati</taxon>
        <taxon>Bacteroidota</taxon>
        <taxon>Bacteroidia</taxon>
        <taxon>Bacteroidales</taxon>
        <taxon>Muribaculaceae</taxon>
        <taxon>Heminiphilus</taxon>
    </lineage>
</organism>
<dbReference type="PANTHER" id="PTHR33446">
    <property type="entry name" value="PROTEIN TONB-RELATED"/>
    <property type="match status" value="1"/>
</dbReference>
<reference evidence="13 14" key="1">
    <citation type="submission" date="2024-03" db="EMBL/GenBank/DDBJ databases">
        <title>Mouse gut bacterial collection (mGBC) of GemPharmatech.</title>
        <authorList>
            <person name="He Y."/>
            <person name="Dong L."/>
            <person name="Wu D."/>
            <person name="Gao X."/>
            <person name="Lin Z."/>
        </authorList>
    </citation>
    <scope>NUCLEOTIDE SEQUENCE [LARGE SCALE GENOMIC DNA]</scope>
    <source>
        <strain evidence="13 14">54-13</strain>
    </source>
</reference>
<keyword evidence="5" id="KW-0997">Cell inner membrane</keyword>
<feature type="transmembrane region" description="Helical" evidence="11">
    <location>
        <begin position="40"/>
        <end position="58"/>
    </location>
</feature>
<keyword evidence="6 11" id="KW-0812">Transmembrane</keyword>
<keyword evidence="4" id="KW-1003">Cell membrane</keyword>
<dbReference type="Gene3D" id="3.30.1150.10">
    <property type="match status" value="1"/>
</dbReference>
<dbReference type="PANTHER" id="PTHR33446:SF2">
    <property type="entry name" value="PROTEIN TONB"/>
    <property type="match status" value="1"/>
</dbReference>
<dbReference type="SUPFAM" id="SSF74653">
    <property type="entry name" value="TolA/TonB C-terminal domain"/>
    <property type="match status" value="1"/>
</dbReference>
<dbReference type="NCBIfam" id="TIGR01352">
    <property type="entry name" value="tonB_Cterm"/>
    <property type="match status" value="1"/>
</dbReference>
<evidence type="ECO:0000256" key="10">
    <source>
        <dbReference type="SAM" id="MobiDB-lite"/>
    </source>
</evidence>
<keyword evidence="7" id="KW-0653">Protein transport</keyword>
<dbReference type="EMBL" id="JBCLPP010000028">
    <property type="protein sequence ID" value="MEY8245978.1"/>
    <property type="molecule type" value="Genomic_DNA"/>
</dbReference>
<protein>
    <submittedName>
        <fullName evidence="13">Energy transducer TonB</fullName>
    </submittedName>
</protein>
<evidence type="ECO:0000313" key="14">
    <source>
        <dbReference type="Proteomes" id="UP001565200"/>
    </source>
</evidence>
<gene>
    <name evidence="13" type="ORF">AAK873_10165</name>
</gene>
<dbReference type="InterPro" id="IPR006260">
    <property type="entry name" value="TonB/TolA_C"/>
</dbReference>
<dbReference type="Proteomes" id="UP001565200">
    <property type="component" value="Unassembled WGS sequence"/>
</dbReference>
<proteinExistence type="inferred from homology"/>
<feature type="domain" description="TonB C-terminal" evidence="12">
    <location>
        <begin position="192"/>
        <end position="284"/>
    </location>
</feature>
<evidence type="ECO:0000256" key="1">
    <source>
        <dbReference type="ARBA" id="ARBA00004383"/>
    </source>
</evidence>
<name>A0ABV4CX62_9BACT</name>
<evidence type="ECO:0000256" key="3">
    <source>
        <dbReference type="ARBA" id="ARBA00022448"/>
    </source>
</evidence>
<comment type="caution">
    <text evidence="13">The sequence shown here is derived from an EMBL/GenBank/DDBJ whole genome shotgun (WGS) entry which is preliminary data.</text>
</comment>
<keyword evidence="9 11" id="KW-0472">Membrane</keyword>
<dbReference type="InterPro" id="IPR051045">
    <property type="entry name" value="TonB-dependent_transducer"/>
</dbReference>
<evidence type="ECO:0000256" key="6">
    <source>
        <dbReference type="ARBA" id="ARBA00022692"/>
    </source>
</evidence>
<evidence type="ECO:0000256" key="11">
    <source>
        <dbReference type="SAM" id="Phobius"/>
    </source>
</evidence>
<feature type="region of interest" description="Disordered" evidence="10">
    <location>
        <begin position="81"/>
        <end position="103"/>
    </location>
</feature>
<dbReference type="Pfam" id="PF03544">
    <property type="entry name" value="TonB_C"/>
    <property type="match status" value="1"/>
</dbReference>
<evidence type="ECO:0000256" key="8">
    <source>
        <dbReference type="ARBA" id="ARBA00022989"/>
    </source>
</evidence>
<keyword evidence="3" id="KW-0813">Transport</keyword>
<evidence type="ECO:0000256" key="7">
    <source>
        <dbReference type="ARBA" id="ARBA00022927"/>
    </source>
</evidence>
<feature type="compositionally biased region" description="Basic and acidic residues" evidence="10">
    <location>
        <begin position="93"/>
        <end position="103"/>
    </location>
</feature>
<evidence type="ECO:0000259" key="12">
    <source>
        <dbReference type="PROSITE" id="PS52015"/>
    </source>
</evidence>
<evidence type="ECO:0000256" key="2">
    <source>
        <dbReference type="ARBA" id="ARBA00006555"/>
    </source>
</evidence>